<name>A0A6P1P050_9BACT</name>
<dbReference type="AlphaFoldDB" id="A0A6P1P050"/>
<dbReference type="CDD" id="cd00093">
    <property type="entry name" value="HTH_XRE"/>
    <property type="match status" value="1"/>
</dbReference>
<dbReference type="RefSeq" id="WP_160691233.1">
    <property type="nucleotide sequence ID" value="NZ_CP047897.1"/>
</dbReference>
<dbReference type="InterPro" id="IPR001387">
    <property type="entry name" value="Cro/C1-type_HTH"/>
</dbReference>
<organism evidence="8 9">
    <name type="scientific">Nibribacter ruber</name>
    <dbReference type="NCBI Taxonomy" id="2698458"/>
    <lineage>
        <taxon>Bacteria</taxon>
        <taxon>Pseudomonadati</taxon>
        <taxon>Bacteroidota</taxon>
        <taxon>Cytophagia</taxon>
        <taxon>Cytophagales</taxon>
        <taxon>Hymenobacteraceae</taxon>
        <taxon>Nibribacter</taxon>
    </lineage>
</organism>
<dbReference type="Pfam" id="PF09685">
    <property type="entry name" value="MamF_MmsF"/>
    <property type="match status" value="1"/>
</dbReference>
<keyword evidence="9" id="KW-1185">Reference proteome</keyword>
<dbReference type="SUPFAM" id="SSF47413">
    <property type="entry name" value="lambda repressor-like DNA-binding domains"/>
    <property type="match status" value="1"/>
</dbReference>
<evidence type="ECO:0000256" key="6">
    <source>
        <dbReference type="SAM" id="Phobius"/>
    </source>
</evidence>
<keyword evidence="4" id="KW-0238">DNA-binding</keyword>
<evidence type="ECO:0000256" key="3">
    <source>
        <dbReference type="ARBA" id="ARBA00022989"/>
    </source>
</evidence>
<feature type="domain" description="HTH cro/C1-type" evidence="7">
    <location>
        <begin position="11"/>
        <end position="61"/>
    </location>
</feature>
<proteinExistence type="predicted"/>
<feature type="transmembrane region" description="Helical" evidence="6">
    <location>
        <begin position="174"/>
        <end position="196"/>
    </location>
</feature>
<evidence type="ECO:0000313" key="9">
    <source>
        <dbReference type="Proteomes" id="UP000464214"/>
    </source>
</evidence>
<dbReference type="GO" id="GO:0003700">
    <property type="term" value="F:DNA-binding transcription factor activity"/>
    <property type="evidence" value="ECO:0007669"/>
    <property type="project" value="TreeGrafter"/>
</dbReference>
<dbReference type="InterPro" id="IPR010982">
    <property type="entry name" value="Lambda_DNA-bd_dom_sf"/>
</dbReference>
<protein>
    <submittedName>
        <fullName evidence="8">Helix-turn-helix domain-containing protein</fullName>
    </submittedName>
</protein>
<evidence type="ECO:0000313" key="8">
    <source>
        <dbReference type="EMBL" id="QHL87641.1"/>
    </source>
</evidence>
<dbReference type="GO" id="GO:0003677">
    <property type="term" value="F:DNA binding"/>
    <property type="evidence" value="ECO:0007669"/>
    <property type="project" value="UniProtKB-KW"/>
</dbReference>
<dbReference type="PROSITE" id="PS50943">
    <property type="entry name" value="HTH_CROC1"/>
    <property type="match status" value="1"/>
</dbReference>
<dbReference type="GO" id="GO:0005829">
    <property type="term" value="C:cytosol"/>
    <property type="evidence" value="ECO:0007669"/>
    <property type="project" value="TreeGrafter"/>
</dbReference>
<evidence type="ECO:0000256" key="2">
    <source>
        <dbReference type="ARBA" id="ARBA00022692"/>
    </source>
</evidence>
<keyword evidence="5 6" id="KW-0472">Membrane</keyword>
<evidence type="ECO:0000259" key="7">
    <source>
        <dbReference type="PROSITE" id="PS50943"/>
    </source>
</evidence>
<dbReference type="PANTHER" id="PTHR46797:SF1">
    <property type="entry name" value="METHYLPHOSPHONATE SYNTHASE"/>
    <property type="match status" value="1"/>
</dbReference>
<evidence type="ECO:0000256" key="5">
    <source>
        <dbReference type="ARBA" id="ARBA00023136"/>
    </source>
</evidence>
<feature type="transmembrane region" description="Helical" evidence="6">
    <location>
        <begin position="144"/>
        <end position="168"/>
    </location>
</feature>
<sequence>MTLADKITTHRKSQGLSQEDLAELSQISLRTIQRIEGGKSIPRGYTLKSLAQALGKPVEEFAGQAEVAEPLPVVQEQELAQLITPTTGTSPAALNMWLQQLNISSFAFLVLPYLGFLVPLWLWKKQPEGSEARVLGARVVNFQVLWCVGLHLGLLLALGVQLALAYYFQVRLGFLVIGTFFFFYVLNIVAILYGAVKLRTSQNLYPVGFYLFG</sequence>
<dbReference type="InterPro" id="IPR019109">
    <property type="entry name" value="MamF_MmsF"/>
</dbReference>
<dbReference type="PANTHER" id="PTHR46797">
    <property type="entry name" value="HTH-TYPE TRANSCRIPTIONAL REGULATOR"/>
    <property type="match status" value="1"/>
</dbReference>
<dbReference type="KEGG" id="nib:GU926_09405"/>
<feature type="transmembrane region" description="Helical" evidence="6">
    <location>
        <begin position="103"/>
        <end position="123"/>
    </location>
</feature>
<keyword evidence="2 6" id="KW-0812">Transmembrane</keyword>
<accession>A0A6P1P050</accession>
<reference evidence="8 9" key="1">
    <citation type="submission" date="2020-01" db="EMBL/GenBank/DDBJ databases">
        <authorList>
            <person name="Kim M."/>
        </authorList>
    </citation>
    <scope>NUCLEOTIDE SEQUENCE [LARGE SCALE GENOMIC DNA]</scope>
    <source>
        <strain evidence="8 9">BT10</strain>
    </source>
</reference>
<dbReference type="SMART" id="SM00530">
    <property type="entry name" value="HTH_XRE"/>
    <property type="match status" value="1"/>
</dbReference>
<dbReference type="Gene3D" id="1.10.260.40">
    <property type="entry name" value="lambda repressor-like DNA-binding domains"/>
    <property type="match status" value="1"/>
</dbReference>
<evidence type="ECO:0000256" key="4">
    <source>
        <dbReference type="ARBA" id="ARBA00023125"/>
    </source>
</evidence>
<dbReference type="EMBL" id="CP047897">
    <property type="protein sequence ID" value="QHL87641.1"/>
    <property type="molecule type" value="Genomic_DNA"/>
</dbReference>
<dbReference type="Pfam" id="PF01381">
    <property type="entry name" value="HTH_3"/>
    <property type="match status" value="1"/>
</dbReference>
<keyword evidence="3 6" id="KW-1133">Transmembrane helix</keyword>
<dbReference type="Proteomes" id="UP000464214">
    <property type="component" value="Chromosome"/>
</dbReference>
<comment type="subcellular location">
    <subcellularLocation>
        <location evidence="1">Membrane</location>
        <topology evidence="1">Multi-pass membrane protein</topology>
    </subcellularLocation>
</comment>
<evidence type="ECO:0000256" key="1">
    <source>
        <dbReference type="ARBA" id="ARBA00004141"/>
    </source>
</evidence>
<dbReference type="InterPro" id="IPR050807">
    <property type="entry name" value="TransReg_Diox_bact_type"/>
</dbReference>
<gene>
    <name evidence="8" type="ORF">GU926_09405</name>
</gene>